<dbReference type="PROSITE" id="PS50209">
    <property type="entry name" value="CARD"/>
    <property type="match status" value="1"/>
</dbReference>
<keyword evidence="5" id="KW-1185">Reference proteome</keyword>
<feature type="compositionally biased region" description="Polar residues" evidence="2">
    <location>
        <begin position="273"/>
        <end position="285"/>
    </location>
</feature>
<feature type="compositionally biased region" description="Basic and acidic residues" evidence="2">
    <location>
        <begin position="299"/>
        <end position="310"/>
    </location>
</feature>
<feature type="domain" description="CARD" evidence="3">
    <location>
        <begin position="10"/>
        <end position="85"/>
    </location>
</feature>
<proteinExistence type="predicted"/>
<gene>
    <name evidence="4" type="ORF">V1264_003233</name>
</gene>
<dbReference type="InterPro" id="IPR011029">
    <property type="entry name" value="DEATH-like_dom_sf"/>
</dbReference>
<dbReference type="SUPFAM" id="SSF90257">
    <property type="entry name" value="Myosin rod fragments"/>
    <property type="match status" value="1"/>
</dbReference>
<accession>A0AAN9G825</accession>
<organism evidence="4 5">
    <name type="scientific">Littorina saxatilis</name>
    <dbReference type="NCBI Taxonomy" id="31220"/>
    <lineage>
        <taxon>Eukaryota</taxon>
        <taxon>Metazoa</taxon>
        <taxon>Spiralia</taxon>
        <taxon>Lophotrochozoa</taxon>
        <taxon>Mollusca</taxon>
        <taxon>Gastropoda</taxon>
        <taxon>Caenogastropoda</taxon>
        <taxon>Littorinimorpha</taxon>
        <taxon>Littorinoidea</taxon>
        <taxon>Littorinidae</taxon>
        <taxon>Littorina</taxon>
    </lineage>
</organism>
<name>A0AAN9G825_9CAEN</name>
<dbReference type="EMBL" id="JBAMIC010000012">
    <property type="protein sequence ID" value="KAK7099033.1"/>
    <property type="molecule type" value="Genomic_DNA"/>
</dbReference>
<evidence type="ECO:0000313" key="4">
    <source>
        <dbReference type="EMBL" id="KAK7099033.1"/>
    </source>
</evidence>
<dbReference type="Pfam" id="PF00619">
    <property type="entry name" value="CARD"/>
    <property type="match status" value="1"/>
</dbReference>
<comment type="caution">
    <text evidence="4">The sequence shown here is derived from an EMBL/GenBank/DDBJ whole genome shotgun (WGS) entry which is preliminary data.</text>
</comment>
<dbReference type="AlphaFoldDB" id="A0AAN9G825"/>
<feature type="coiled-coil region" evidence="1">
    <location>
        <begin position="153"/>
        <end position="242"/>
    </location>
</feature>
<keyword evidence="1" id="KW-0175">Coiled coil</keyword>
<dbReference type="Proteomes" id="UP001374579">
    <property type="component" value="Unassembled WGS sequence"/>
</dbReference>
<feature type="region of interest" description="Disordered" evidence="2">
    <location>
        <begin position="260"/>
        <end position="310"/>
    </location>
</feature>
<evidence type="ECO:0000256" key="2">
    <source>
        <dbReference type="SAM" id="MobiDB-lite"/>
    </source>
</evidence>
<dbReference type="InterPro" id="IPR001315">
    <property type="entry name" value="CARD"/>
</dbReference>
<dbReference type="CDD" id="cd01671">
    <property type="entry name" value="CARD"/>
    <property type="match status" value="1"/>
</dbReference>
<protein>
    <recommendedName>
        <fullName evidence="3">CARD domain-containing protein</fullName>
    </recommendedName>
</protein>
<evidence type="ECO:0000259" key="3">
    <source>
        <dbReference type="PROSITE" id="PS50209"/>
    </source>
</evidence>
<evidence type="ECO:0000313" key="5">
    <source>
        <dbReference type="Proteomes" id="UP001374579"/>
    </source>
</evidence>
<sequence>MSWRITSEEIDAKEQKLLEENEENMLKLLNVYNVCMSLLEREVLNDMDLHNILQQSTNVDKLHNFILRLSMRGEKAFHEFMDVLRTSSNINHVQLAAILESCMSRGTDSTVENNNVAHTPRTKATHAALREHHTRLQDLEEKTRRTGDEAERFELLLQEIQGLKIRLAEQEKNTMAHKCTMAVREEHPKLQTRVAELEREVHDFRKDRAKWEDETKRLRQRLQVLEQKNAVLDHEQKVLEHEQGEEKDHLHSLEEQVGQLSARLEGGDGSGVSPRSTIQPANRFQTTHHHSGRGGASRSPDRSPTRDRWK</sequence>
<dbReference type="SUPFAM" id="SSF47986">
    <property type="entry name" value="DEATH domain"/>
    <property type="match status" value="1"/>
</dbReference>
<reference evidence="4 5" key="1">
    <citation type="submission" date="2024-02" db="EMBL/GenBank/DDBJ databases">
        <title>Chromosome-scale genome assembly of the rough periwinkle Littorina saxatilis.</title>
        <authorList>
            <person name="De Jode A."/>
            <person name="Faria R."/>
            <person name="Formenti G."/>
            <person name="Sims Y."/>
            <person name="Smith T.P."/>
            <person name="Tracey A."/>
            <person name="Wood J.M.D."/>
            <person name="Zagrodzka Z.B."/>
            <person name="Johannesson K."/>
            <person name="Butlin R.K."/>
            <person name="Leder E.H."/>
        </authorList>
    </citation>
    <scope>NUCLEOTIDE SEQUENCE [LARGE SCALE GENOMIC DNA]</scope>
    <source>
        <strain evidence="4">Snail1</strain>
        <tissue evidence="4">Muscle</tissue>
    </source>
</reference>
<dbReference type="Gene3D" id="1.10.533.10">
    <property type="entry name" value="Death Domain, Fas"/>
    <property type="match status" value="1"/>
</dbReference>
<evidence type="ECO:0000256" key="1">
    <source>
        <dbReference type="SAM" id="Coils"/>
    </source>
</evidence>
<dbReference type="GO" id="GO:0042981">
    <property type="term" value="P:regulation of apoptotic process"/>
    <property type="evidence" value="ECO:0007669"/>
    <property type="project" value="InterPro"/>
</dbReference>